<dbReference type="EMBL" id="BMLB01000008">
    <property type="protein sequence ID" value="GGK82797.1"/>
    <property type="molecule type" value="Genomic_DNA"/>
</dbReference>
<accession>A0ABQ2FF31</accession>
<organism evidence="1 2">
    <name type="scientific">Ornithinimicrobium pekingense</name>
    <dbReference type="NCBI Taxonomy" id="384677"/>
    <lineage>
        <taxon>Bacteria</taxon>
        <taxon>Bacillati</taxon>
        <taxon>Actinomycetota</taxon>
        <taxon>Actinomycetes</taxon>
        <taxon>Micrococcales</taxon>
        <taxon>Ornithinimicrobiaceae</taxon>
        <taxon>Ornithinimicrobium</taxon>
    </lineage>
</organism>
<reference evidence="2" key="1">
    <citation type="journal article" date="2019" name="Int. J. Syst. Evol. Microbiol.">
        <title>The Global Catalogue of Microorganisms (GCM) 10K type strain sequencing project: providing services to taxonomists for standard genome sequencing and annotation.</title>
        <authorList>
            <consortium name="The Broad Institute Genomics Platform"/>
            <consortium name="The Broad Institute Genome Sequencing Center for Infectious Disease"/>
            <person name="Wu L."/>
            <person name="Ma J."/>
        </authorList>
    </citation>
    <scope>NUCLEOTIDE SEQUENCE [LARGE SCALE GENOMIC DNA]</scope>
    <source>
        <strain evidence="2">CGMCC 1.5362</strain>
    </source>
</reference>
<proteinExistence type="predicted"/>
<evidence type="ECO:0000313" key="1">
    <source>
        <dbReference type="EMBL" id="GGK82797.1"/>
    </source>
</evidence>
<dbReference type="Proteomes" id="UP000662111">
    <property type="component" value="Unassembled WGS sequence"/>
</dbReference>
<comment type="caution">
    <text evidence="1">The sequence shown here is derived from an EMBL/GenBank/DDBJ whole genome shotgun (WGS) entry which is preliminary data.</text>
</comment>
<evidence type="ECO:0008006" key="3">
    <source>
        <dbReference type="Google" id="ProtNLM"/>
    </source>
</evidence>
<protein>
    <recommendedName>
        <fullName evidence="3">ATP-dependent endonuclease</fullName>
    </recommendedName>
</protein>
<gene>
    <name evidence="1" type="ORF">GCM10011509_34190</name>
</gene>
<name>A0ABQ2FF31_9MICO</name>
<evidence type="ECO:0000313" key="2">
    <source>
        <dbReference type="Proteomes" id="UP000662111"/>
    </source>
</evidence>
<keyword evidence="2" id="KW-1185">Reference proteome</keyword>
<sequence length="215" mass="23274">MHAKRVADARASEHDGRTMRAEAGPVLVLLEGPSDVAALGAVLGRCAPRVPRTAYRLVDMGGVTNTAAHLRAARADRPSWPVLGLCDEAESWVVARALQQQGVEAGDGADLAQHGFFVCRRDLEEELIRALGVEGCLLLLERAGLGHRFRSFSRQRVWADRPVRERLHRFAGVASGRKILLARQMAAALPAESVPPPLAALARSLQELAGERTRS</sequence>